<dbReference type="InterPro" id="IPR001932">
    <property type="entry name" value="PPM-type_phosphatase-like_dom"/>
</dbReference>
<name>A0A481Z0B7_9VIRU</name>
<keyword evidence="3" id="KW-0904">Protein phosphatase</keyword>
<accession>A0A481Z0B7</accession>
<dbReference type="InterPro" id="IPR000222">
    <property type="entry name" value="PP2C_BS"/>
</dbReference>
<dbReference type="CDD" id="cd00143">
    <property type="entry name" value="PP2Cc"/>
    <property type="match status" value="1"/>
</dbReference>
<feature type="domain" description="PPM-type phosphatase" evidence="4">
    <location>
        <begin position="5"/>
        <end position="268"/>
    </location>
</feature>
<keyword evidence="2" id="KW-0378">Hydrolase</keyword>
<dbReference type="SMART" id="SM00332">
    <property type="entry name" value="PP2Cc"/>
    <property type="match status" value="1"/>
</dbReference>
<dbReference type="GO" id="GO:0046872">
    <property type="term" value="F:metal ion binding"/>
    <property type="evidence" value="ECO:0007669"/>
    <property type="project" value="UniProtKB-KW"/>
</dbReference>
<dbReference type="EMBL" id="MK500393">
    <property type="protein sequence ID" value="QBK88601.1"/>
    <property type="molecule type" value="Genomic_DNA"/>
</dbReference>
<reference evidence="5" key="1">
    <citation type="journal article" date="2019" name="MBio">
        <title>Virus Genomes from Deep Sea Sediments Expand the Ocean Megavirome and Support Independent Origins of Viral Gigantism.</title>
        <authorList>
            <person name="Backstrom D."/>
            <person name="Yutin N."/>
            <person name="Jorgensen S.L."/>
            <person name="Dharamshi J."/>
            <person name="Homa F."/>
            <person name="Zaremba-Niedwiedzka K."/>
            <person name="Spang A."/>
            <person name="Wolf Y.I."/>
            <person name="Koonin E.V."/>
            <person name="Ettema T.J."/>
        </authorList>
    </citation>
    <scope>NUCLEOTIDE SEQUENCE</scope>
</reference>
<evidence type="ECO:0000259" key="4">
    <source>
        <dbReference type="PROSITE" id="PS51746"/>
    </source>
</evidence>
<dbReference type="Pfam" id="PF00481">
    <property type="entry name" value="PP2C"/>
    <property type="match status" value="1"/>
</dbReference>
<organism evidence="5">
    <name type="scientific">Mimivirus LCMiAC01</name>
    <dbReference type="NCBI Taxonomy" id="2506608"/>
    <lineage>
        <taxon>Viruses</taxon>
        <taxon>Varidnaviria</taxon>
        <taxon>Bamfordvirae</taxon>
        <taxon>Nucleocytoviricota</taxon>
        <taxon>Megaviricetes</taxon>
        <taxon>Imitervirales</taxon>
        <taxon>Mimiviridae</taxon>
        <taxon>Klosneuvirinae</taxon>
    </lineage>
</organism>
<evidence type="ECO:0000313" key="5">
    <source>
        <dbReference type="EMBL" id="QBK88601.1"/>
    </source>
</evidence>
<dbReference type="InterPro" id="IPR036457">
    <property type="entry name" value="PPM-type-like_dom_sf"/>
</dbReference>
<evidence type="ECO:0000256" key="1">
    <source>
        <dbReference type="ARBA" id="ARBA00022723"/>
    </source>
</evidence>
<evidence type="ECO:0000256" key="2">
    <source>
        <dbReference type="ARBA" id="ARBA00022801"/>
    </source>
</evidence>
<proteinExistence type="predicted"/>
<dbReference type="PROSITE" id="PS01032">
    <property type="entry name" value="PPM_1"/>
    <property type="match status" value="1"/>
</dbReference>
<dbReference type="PROSITE" id="PS51746">
    <property type="entry name" value="PPM_2"/>
    <property type="match status" value="1"/>
</dbReference>
<protein>
    <submittedName>
        <fullName evidence="5">Protein phosphatase 2C</fullName>
    </submittedName>
</protein>
<dbReference type="GO" id="GO:0004722">
    <property type="term" value="F:protein serine/threonine phosphatase activity"/>
    <property type="evidence" value="ECO:0007669"/>
    <property type="project" value="InterPro"/>
</dbReference>
<gene>
    <name evidence="5" type="ORF">LCMiAC01_02780</name>
</gene>
<keyword evidence="1" id="KW-0479">Metal-binding</keyword>
<dbReference type="InterPro" id="IPR015655">
    <property type="entry name" value="PP2C"/>
</dbReference>
<evidence type="ECO:0000256" key="3">
    <source>
        <dbReference type="ARBA" id="ARBA00022912"/>
    </source>
</evidence>
<sequence length="269" mass="30980">MSKSRIHTVSLKGFRETNEDNSEIILNGDSRNNRMNNIDFYAIFDGHGGAEVSKYVKKHLPGDFIDKRVPYPLSKRYVTMVYDRIQKSLYKQKFAQTCGSTGLVVIIFRRGNKKYVNIINNGDCRCILCRDNFALPLTKDHKPHWPEERLRIEKLGGKIVHDGHDWRIFSLSVSRSFGDLDSVPCVTHRPDLFRYVLDEDDKFIVLGCDGLWDVLSNAAVVNFILSNCYDNTLQRRNINTNINMARLLAEYAIKKGSRDNITITIIFLD</sequence>
<dbReference type="Gene3D" id="3.60.40.10">
    <property type="entry name" value="PPM-type phosphatase domain"/>
    <property type="match status" value="1"/>
</dbReference>
<dbReference type="PANTHER" id="PTHR47992">
    <property type="entry name" value="PROTEIN PHOSPHATASE"/>
    <property type="match status" value="1"/>
</dbReference>
<dbReference type="SUPFAM" id="SSF81606">
    <property type="entry name" value="PP2C-like"/>
    <property type="match status" value="1"/>
</dbReference>